<keyword evidence="3" id="KW-1185">Reference proteome</keyword>
<keyword evidence="1" id="KW-0732">Signal</keyword>
<feature type="chain" id="PRO_5020836579" evidence="1">
    <location>
        <begin position="18"/>
        <end position="150"/>
    </location>
</feature>
<feature type="signal peptide" evidence="1">
    <location>
        <begin position="1"/>
        <end position="17"/>
    </location>
</feature>
<evidence type="ECO:0000313" key="2">
    <source>
        <dbReference type="EMBL" id="TGZ31936.1"/>
    </source>
</evidence>
<evidence type="ECO:0000313" key="3">
    <source>
        <dbReference type="Proteomes" id="UP000310200"/>
    </source>
</evidence>
<dbReference type="Proteomes" id="UP000310200">
    <property type="component" value="Unassembled WGS sequence"/>
</dbReference>
<comment type="caution">
    <text evidence="2">The sequence shown here is derived from an EMBL/GenBank/DDBJ whole genome shotgun (WGS) entry which is preliminary data.</text>
</comment>
<protein>
    <submittedName>
        <fullName evidence="2">Uncharacterized protein</fullName>
    </submittedName>
</protein>
<gene>
    <name evidence="2" type="ORF">DBV15_01223</name>
</gene>
<proteinExistence type="predicted"/>
<sequence>MAQSHVISAIFLTLVSANMIQGGVIPAQLFHEETFPNLVNLVGIPRVGELSHNFATSAASAASSAFNGFKTYVDNFRTGLGQHIEIPPSYPVLHRFVHGEMWPNVAGRPAVGVVPSRLVAPGFLGGRVGNSGAASAGAASSAASGGLAQR</sequence>
<name>A0A4S2JAH2_9HYME</name>
<evidence type="ECO:0000256" key="1">
    <source>
        <dbReference type="SAM" id="SignalP"/>
    </source>
</evidence>
<accession>A0A4S2JAH2</accession>
<organism evidence="2 3">
    <name type="scientific">Temnothorax longispinosus</name>
    <dbReference type="NCBI Taxonomy" id="300112"/>
    <lineage>
        <taxon>Eukaryota</taxon>
        <taxon>Metazoa</taxon>
        <taxon>Ecdysozoa</taxon>
        <taxon>Arthropoda</taxon>
        <taxon>Hexapoda</taxon>
        <taxon>Insecta</taxon>
        <taxon>Pterygota</taxon>
        <taxon>Neoptera</taxon>
        <taxon>Endopterygota</taxon>
        <taxon>Hymenoptera</taxon>
        <taxon>Apocrita</taxon>
        <taxon>Aculeata</taxon>
        <taxon>Formicoidea</taxon>
        <taxon>Formicidae</taxon>
        <taxon>Myrmicinae</taxon>
        <taxon>Temnothorax</taxon>
    </lineage>
</organism>
<dbReference type="AlphaFoldDB" id="A0A4S2JAH2"/>
<dbReference type="EMBL" id="QBLH01003980">
    <property type="protein sequence ID" value="TGZ31936.1"/>
    <property type="molecule type" value="Genomic_DNA"/>
</dbReference>
<reference evidence="2 3" key="1">
    <citation type="journal article" date="2019" name="Philos. Trans. R. Soc. Lond., B, Biol. Sci.">
        <title>Ant behaviour and brain gene expression of defending hosts depend on the ecological success of the intruding social parasite.</title>
        <authorList>
            <person name="Kaur R."/>
            <person name="Stoldt M."/>
            <person name="Jongepier E."/>
            <person name="Feldmeyer B."/>
            <person name="Menzel F."/>
            <person name="Bornberg-Bauer E."/>
            <person name="Foitzik S."/>
        </authorList>
    </citation>
    <scope>NUCLEOTIDE SEQUENCE [LARGE SCALE GENOMIC DNA]</scope>
    <source>
        <tissue evidence="2">Whole body</tissue>
    </source>
</reference>